<dbReference type="GO" id="GO:0008360">
    <property type="term" value="P:regulation of cell shape"/>
    <property type="evidence" value="ECO:0007669"/>
    <property type="project" value="UniProtKB-UniRule"/>
</dbReference>
<comment type="pathway">
    <text evidence="1 7">Cell wall biogenesis; peptidoglycan biosynthesis.</text>
</comment>
<feature type="signal peptide" evidence="8">
    <location>
        <begin position="1"/>
        <end position="19"/>
    </location>
</feature>
<dbReference type="Proteomes" id="UP000005952">
    <property type="component" value="Chromosome"/>
</dbReference>
<dbReference type="GO" id="GO:0071555">
    <property type="term" value="P:cell wall organization"/>
    <property type="evidence" value="ECO:0007669"/>
    <property type="project" value="UniProtKB-UniRule"/>
</dbReference>
<evidence type="ECO:0000256" key="4">
    <source>
        <dbReference type="ARBA" id="ARBA00022960"/>
    </source>
</evidence>
<dbReference type="Pfam" id="PF01471">
    <property type="entry name" value="PG_binding_1"/>
    <property type="match status" value="1"/>
</dbReference>
<evidence type="ECO:0000313" key="10">
    <source>
        <dbReference type="EMBL" id="AGK58129.1"/>
    </source>
</evidence>
<dbReference type="HOGENOM" id="CLU_020360_2_0_5"/>
<dbReference type="InterPro" id="IPR038063">
    <property type="entry name" value="Transpep_catalytic_dom"/>
</dbReference>
<dbReference type="KEGG" id="hdt:HYPDE_32273"/>
<dbReference type="InterPro" id="IPR005490">
    <property type="entry name" value="LD_TPept_cat_dom"/>
</dbReference>
<dbReference type="STRING" id="670307.HYPDE_32273"/>
<dbReference type="PANTHER" id="PTHR41533">
    <property type="entry name" value="L,D-TRANSPEPTIDASE HI_1667-RELATED"/>
    <property type="match status" value="1"/>
</dbReference>
<name>N0B3P3_9HYPH</name>
<dbReference type="UniPathway" id="UPA00219"/>
<keyword evidence="6 7" id="KW-0961">Cell wall biogenesis/degradation</keyword>
<dbReference type="InterPro" id="IPR036366">
    <property type="entry name" value="PGBDSf"/>
</dbReference>
<proteinExistence type="inferred from homology"/>
<dbReference type="GO" id="GO:0009252">
    <property type="term" value="P:peptidoglycan biosynthetic process"/>
    <property type="evidence" value="ECO:0007669"/>
    <property type="project" value="UniProtKB-UniPathway"/>
</dbReference>
<dbReference type="InterPro" id="IPR036365">
    <property type="entry name" value="PGBD-like_sf"/>
</dbReference>
<organism evidence="10 11">
    <name type="scientific">Hyphomicrobium denitrificans 1NES1</name>
    <dbReference type="NCBI Taxonomy" id="670307"/>
    <lineage>
        <taxon>Bacteria</taxon>
        <taxon>Pseudomonadati</taxon>
        <taxon>Pseudomonadota</taxon>
        <taxon>Alphaproteobacteria</taxon>
        <taxon>Hyphomicrobiales</taxon>
        <taxon>Hyphomicrobiaceae</taxon>
        <taxon>Hyphomicrobium</taxon>
    </lineage>
</organism>
<dbReference type="InterPro" id="IPR002477">
    <property type="entry name" value="Peptidoglycan-bd-like"/>
</dbReference>
<reference evidence="10 11" key="1">
    <citation type="journal article" date="2013" name="Genome Announc.">
        <title>Genome sequences for three denitrifying bacterial strains isolated from a uranium- and nitrate-contaminated subsurface environment.</title>
        <authorList>
            <person name="Venkatramanan R."/>
            <person name="Prakash O."/>
            <person name="Woyke T."/>
            <person name="Chain P."/>
            <person name="Goodwin L.A."/>
            <person name="Watson D."/>
            <person name="Brooks S."/>
            <person name="Kostka J.E."/>
            <person name="Green S.J."/>
        </authorList>
    </citation>
    <scope>NUCLEOTIDE SEQUENCE [LARGE SCALE GENOMIC DNA]</scope>
    <source>
        <strain evidence="10 11">1NES1</strain>
    </source>
</reference>
<feature type="domain" description="L,D-TPase catalytic" evidence="9">
    <location>
        <begin position="302"/>
        <end position="473"/>
    </location>
</feature>
<evidence type="ECO:0000256" key="6">
    <source>
        <dbReference type="ARBA" id="ARBA00023316"/>
    </source>
</evidence>
<evidence type="ECO:0000256" key="2">
    <source>
        <dbReference type="ARBA" id="ARBA00005992"/>
    </source>
</evidence>
<dbReference type="InterPro" id="IPR045380">
    <property type="entry name" value="LD_TPept_scaffold_dom"/>
</dbReference>
<feature type="chain" id="PRO_5004105316" evidence="8">
    <location>
        <begin position="20"/>
        <end position="595"/>
    </location>
</feature>
<dbReference type="InterPro" id="IPR052905">
    <property type="entry name" value="LD-transpeptidase_YkuD-like"/>
</dbReference>
<comment type="similarity">
    <text evidence="2">Belongs to the YkuD family.</text>
</comment>
<dbReference type="PANTHER" id="PTHR41533:SF2">
    <property type="entry name" value="BLR7131 PROTEIN"/>
    <property type="match status" value="1"/>
</dbReference>
<dbReference type="GO" id="GO:0004180">
    <property type="term" value="F:carboxypeptidase activity"/>
    <property type="evidence" value="ECO:0007669"/>
    <property type="project" value="UniProtKB-ARBA"/>
</dbReference>
<dbReference type="EMBL" id="CP005587">
    <property type="protein sequence ID" value="AGK58129.1"/>
    <property type="molecule type" value="Genomic_DNA"/>
</dbReference>
<dbReference type="GO" id="GO:0016740">
    <property type="term" value="F:transferase activity"/>
    <property type="evidence" value="ECO:0007669"/>
    <property type="project" value="UniProtKB-KW"/>
</dbReference>
<feature type="active site" description="Proton donor/acceptor" evidence="7">
    <location>
        <position position="426"/>
    </location>
</feature>
<dbReference type="PROSITE" id="PS52029">
    <property type="entry name" value="LD_TPASE"/>
    <property type="match status" value="1"/>
</dbReference>
<accession>N0B3P3</accession>
<protein>
    <submittedName>
        <fullName evidence="10">ErfK/YbiS/YcfS/YnhG family protein</fullName>
    </submittedName>
</protein>
<keyword evidence="11" id="KW-1185">Reference proteome</keyword>
<evidence type="ECO:0000256" key="1">
    <source>
        <dbReference type="ARBA" id="ARBA00004752"/>
    </source>
</evidence>
<evidence type="ECO:0000256" key="7">
    <source>
        <dbReference type="PROSITE-ProRule" id="PRU01373"/>
    </source>
</evidence>
<dbReference type="Gene3D" id="2.40.440.10">
    <property type="entry name" value="L,D-transpeptidase catalytic domain-like"/>
    <property type="match status" value="1"/>
</dbReference>
<dbReference type="SUPFAM" id="SSF141523">
    <property type="entry name" value="L,D-transpeptidase catalytic domain-like"/>
    <property type="match status" value="1"/>
</dbReference>
<feature type="active site" description="Nucleophile" evidence="7">
    <location>
        <position position="445"/>
    </location>
</feature>
<gene>
    <name evidence="10" type="ORF">HYPDE_32273</name>
</gene>
<evidence type="ECO:0000256" key="8">
    <source>
        <dbReference type="SAM" id="SignalP"/>
    </source>
</evidence>
<dbReference type="SUPFAM" id="SSF47090">
    <property type="entry name" value="PGBD-like"/>
    <property type="match status" value="1"/>
</dbReference>
<keyword evidence="8" id="KW-0732">Signal</keyword>
<evidence type="ECO:0000256" key="5">
    <source>
        <dbReference type="ARBA" id="ARBA00022984"/>
    </source>
</evidence>
<dbReference type="Pfam" id="PF03734">
    <property type="entry name" value="YkuD"/>
    <property type="match status" value="1"/>
</dbReference>
<dbReference type="CDD" id="cd16913">
    <property type="entry name" value="YkuD_like"/>
    <property type="match status" value="1"/>
</dbReference>
<sequence>MLVMMPSGLVLLASSPAAADDMSGPQAAICATLASDALGGFDSQDRQAVIAFYSGRDCRPLWVDERGTTRAADLAIAEMRRADEWGMRSADFPFAALNQPKTDGQWSSGETADAEFEITASILRYAHQAQGGRIPDPETQLSSYLDRQPSLSSAQDILTKISQSQRPDATLREFQPSEDQFLKLKTLLSNLRGKEAGESQNIQIAGRGPTLQRDTKSPEVATLKKRFDVASAPGEDTVFDAALVAAVKKFQASASLQADGIVGPQTRAALAGDGPDNNADKIAAVVANMEEWRWMPRLLGATHVFINVPAFSIRLAKDGKSIFEDRVVVGTADKQTPIFSKDMKTIVLRPEWNLPDSIKLTALLSGRPIEQQGYVVMRNGHTVESTRVNWANANLSEYTFYQPSGDDNALGLVKFLFPNKHSVYLHDTPSRYLFDERVRLFSHGCMRVRNPQVLAQDILDIVRGSAAPDVKRLVRRGPKDNGITLDTPIPVHVGYFTVWVGDDGQPQYFKDCYGHQKRITLALAGKWKQIDVGKDHLAAVDTSMLKQIRLRADARSKKEGDGFDSPMGVTNNFESVGYQRNNDSVGDLIRKKLGF</sequence>
<evidence type="ECO:0000256" key="3">
    <source>
        <dbReference type="ARBA" id="ARBA00022679"/>
    </source>
</evidence>
<dbReference type="Pfam" id="PF20142">
    <property type="entry name" value="Scaffold"/>
    <property type="match status" value="1"/>
</dbReference>
<dbReference type="eggNOG" id="COG2989">
    <property type="taxonomic scope" value="Bacteria"/>
</dbReference>
<dbReference type="Gene3D" id="1.10.101.10">
    <property type="entry name" value="PGBD-like superfamily/PGBD"/>
    <property type="match status" value="1"/>
</dbReference>
<keyword evidence="3" id="KW-0808">Transferase</keyword>
<keyword evidence="5 7" id="KW-0573">Peptidoglycan synthesis</keyword>
<evidence type="ECO:0000259" key="9">
    <source>
        <dbReference type="PROSITE" id="PS52029"/>
    </source>
</evidence>
<evidence type="ECO:0000313" key="11">
    <source>
        <dbReference type="Proteomes" id="UP000005952"/>
    </source>
</evidence>
<keyword evidence="4 7" id="KW-0133">Cell shape</keyword>
<dbReference type="AlphaFoldDB" id="N0B3P3"/>